<dbReference type="STRING" id="1314782.A0A165NEG0"/>
<accession>A0A165NEG0</accession>
<keyword evidence="4" id="KW-1185">Reference proteome</keyword>
<evidence type="ECO:0000256" key="1">
    <source>
        <dbReference type="SAM" id="SignalP"/>
    </source>
</evidence>
<evidence type="ECO:0000313" key="4">
    <source>
        <dbReference type="Proteomes" id="UP000076761"/>
    </source>
</evidence>
<dbReference type="OrthoDB" id="47488at2759"/>
<dbReference type="AlphaFoldDB" id="A0A165NEG0"/>
<feature type="signal peptide" evidence="1">
    <location>
        <begin position="1"/>
        <end position="15"/>
    </location>
</feature>
<name>A0A165NEG0_9AGAM</name>
<gene>
    <name evidence="3" type="ORF">NEOLEDRAFT_1077621</name>
</gene>
<evidence type="ECO:0000259" key="2">
    <source>
        <dbReference type="Pfam" id="PF03372"/>
    </source>
</evidence>
<dbReference type="PANTHER" id="PTHR42834:SF1">
    <property type="entry name" value="ENDONUCLEASE_EXONUCLEASE_PHOSPHATASE FAMILY PROTEIN (AFU_ORTHOLOGUE AFUA_3G09210)"/>
    <property type="match status" value="1"/>
</dbReference>
<reference evidence="3 4" key="1">
    <citation type="journal article" date="2016" name="Mol. Biol. Evol.">
        <title>Comparative Genomics of Early-Diverging Mushroom-Forming Fungi Provides Insights into the Origins of Lignocellulose Decay Capabilities.</title>
        <authorList>
            <person name="Nagy L.G."/>
            <person name="Riley R."/>
            <person name="Tritt A."/>
            <person name="Adam C."/>
            <person name="Daum C."/>
            <person name="Floudas D."/>
            <person name="Sun H."/>
            <person name="Yadav J.S."/>
            <person name="Pangilinan J."/>
            <person name="Larsson K.H."/>
            <person name="Matsuura K."/>
            <person name="Barry K."/>
            <person name="Labutti K."/>
            <person name="Kuo R."/>
            <person name="Ohm R.A."/>
            <person name="Bhattacharya S.S."/>
            <person name="Shirouzu T."/>
            <person name="Yoshinaga Y."/>
            <person name="Martin F.M."/>
            <person name="Grigoriev I.V."/>
            <person name="Hibbett D.S."/>
        </authorList>
    </citation>
    <scope>NUCLEOTIDE SEQUENCE [LARGE SCALE GENOMIC DNA]</scope>
    <source>
        <strain evidence="3 4">HHB14362 ss-1</strain>
    </source>
</reference>
<dbReference type="InParanoid" id="A0A165NEG0"/>
<feature type="chain" id="PRO_5012158707" evidence="1">
    <location>
        <begin position="16"/>
        <end position="665"/>
    </location>
</feature>
<dbReference type="CDD" id="cd04486">
    <property type="entry name" value="YhcR_OBF_like"/>
    <property type="match status" value="1"/>
</dbReference>
<organism evidence="3 4">
    <name type="scientific">Neolentinus lepideus HHB14362 ss-1</name>
    <dbReference type="NCBI Taxonomy" id="1314782"/>
    <lineage>
        <taxon>Eukaryota</taxon>
        <taxon>Fungi</taxon>
        <taxon>Dikarya</taxon>
        <taxon>Basidiomycota</taxon>
        <taxon>Agaricomycotina</taxon>
        <taxon>Agaricomycetes</taxon>
        <taxon>Gloeophyllales</taxon>
        <taxon>Gloeophyllaceae</taxon>
        <taxon>Neolentinus</taxon>
    </lineage>
</organism>
<sequence>MRSLCCLLQAAAVLAVSVADIQGAAFQSPLKNKVVHDVRGVVTAKGPRGFWISGPSANDSRVSNGLNVFTKSASILRQVKVGDDISLSGRVVEYRSSFKPNDLFLTQLSTPSSLMVLSSGNTIKPVVLGVDRSPPTQQLSALDLTGDLDGYLSVPNNQSQLEVSNATLQPDLFGLDFWESLEGQLVVVNKPTALNYPTRFNELWVHGDWPVTGKNKRGGLTVTFGPNGYPDANPEAILIGKPLDDTKNPPVTVGTTLSNIVGVVTYQYGYYSILPLTAPTVVSTPDYTIPATSFVPRDDSCELVMADYNIENMGPRSHHLPIIAEHIVESLGLPDLLFLQEIQDDSGAKDDGTVSANLTLTRLVNAIADASGGVEYRFIDVDPKNNEDGGQPGGNIRVAYLYRPQKIRLLPGSPAGHALDPSKPFLDSTKNVALTFNPGRIDPSNDVWIEARKPLAVAWQTSSGDRFYTVDVHFSSKRGSTSSHGSARTPVNGRVEIRAKQANMTANFVRNILDLDPSANVVVAGDFNEYTQTRSVYNGLAEVLHDIDEISNVDPVERYTYVYDQNTQQIDHIFVSNAIKNRGTDVEHVHVNNWAPLLKDRASDHDPSVFRVKICGMFPQLRRFFIYMVLTLVLDAASHPATPHHLVQIPYVLDVFLRLYRNLLG</sequence>
<dbReference type="PANTHER" id="PTHR42834">
    <property type="entry name" value="ENDONUCLEASE/EXONUCLEASE/PHOSPHATASE FAMILY PROTEIN (AFU_ORTHOLOGUE AFUA_3G09210)"/>
    <property type="match status" value="1"/>
</dbReference>
<keyword evidence="1" id="KW-0732">Signal</keyword>
<dbReference type="Proteomes" id="UP000076761">
    <property type="component" value="Unassembled WGS sequence"/>
</dbReference>
<evidence type="ECO:0000313" key="3">
    <source>
        <dbReference type="EMBL" id="KZT19529.1"/>
    </source>
</evidence>
<dbReference type="EMBL" id="KV425639">
    <property type="protein sequence ID" value="KZT19529.1"/>
    <property type="molecule type" value="Genomic_DNA"/>
</dbReference>
<protein>
    <submittedName>
        <fullName evidence="3">DNase I-like protein</fullName>
    </submittedName>
</protein>
<proteinExistence type="predicted"/>
<feature type="domain" description="Endonuclease/exonuclease/phosphatase" evidence="2">
    <location>
        <begin position="333"/>
        <end position="605"/>
    </location>
</feature>
<dbReference type="InterPro" id="IPR036691">
    <property type="entry name" value="Endo/exonu/phosph_ase_sf"/>
</dbReference>
<dbReference type="Pfam" id="PF03372">
    <property type="entry name" value="Exo_endo_phos"/>
    <property type="match status" value="1"/>
</dbReference>
<dbReference type="SUPFAM" id="SSF56219">
    <property type="entry name" value="DNase I-like"/>
    <property type="match status" value="1"/>
</dbReference>
<dbReference type="Gene3D" id="3.60.10.10">
    <property type="entry name" value="Endonuclease/exonuclease/phosphatase"/>
    <property type="match status" value="1"/>
</dbReference>
<dbReference type="InterPro" id="IPR005135">
    <property type="entry name" value="Endo/exonuclease/phosphatase"/>
</dbReference>
<dbReference type="GO" id="GO:0003824">
    <property type="term" value="F:catalytic activity"/>
    <property type="evidence" value="ECO:0007669"/>
    <property type="project" value="InterPro"/>
</dbReference>